<dbReference type="GO" id="GO:0015035">
    <property type="term" value="F:protein-disulfide reductase activity"/>
    <property type="evidence" value="ECO:0007669"/>
    <property type="project" value="InterPro"/>
</dbReference>
<sequence length="145" mass="16011">MLPRSAVATSLSRCISTAFRAPVATRTFSTSLLRQKIEENISGARLQEMLQKQDTKPLLVDFYAEWCGPCKMLSPILHKLATTPDLVGGKEVDLVTVDVDSHMETAQKYGIRAMPTVIAFKDGKQVTSFVGVLPEAQLRQFIEAL</sequence>
<keyword evidence="3" id="KW-1015">Disulfide bond</keyword>
<keyword evidence="1" id="KW-0813">Transport</keyword>
<dbReference type="Gene3D" id="3.40.30.10">
    <property type="entry name" value="Glutaredoxin"/>
    <property type="match status" value="1"/>
</dbReference>
<evidence type="ECO:0000256" key="3">
    <source>
        <dbReference type="ARBA" id="ARBA00023157"/>
    </source>
</evidence>
<dbReference type="PANTHER" id="PTHR45663:SF11">
    <property type="entry name" value="GEO12009P1"/>
    <property type="match status" value="1"/>
</dbReference>
<gene>
    <name evidence="5" type="ORF">MSYG_2247</name>
</gene>
<dbReference type="RefSeq" id="XP_018739073.1">
    <property type="nucleotide sequence ID" value="XM_018885526.1"/>
</dbReference>
<reference evidence="6" key="1">
    <citation type="journal article" date="2017" name="Nucleic Acids Res.">
        <title>Proteogenomics produces comprehensive and highly accurate protein-coding gene annotation in a complete genome assembly of Malassezia sympodialis.</title>
        <authorList>
            <person name="Zhu Y."/>
            <person name="Engstroem P.G."/>
            <person name="Tellgren-Roth C."/>
            <person name="Baudo C.D."/>
            <person name="Kennell J.C."/>
            <person name="Sun S."/>
            <person name="Billmyre R.B."/>
            <person name="Schroeder M.S."/>
            <person name="Andersson A."/>
            <person name="Holm T."/>
            <person name="Sigurgeirsson B."/>
            <person name="Wu G."/>
            <person name="Sankaranarayanan S.R."/>
            <person name="Siddharthan R."/>
            <person name="Sanyal K."/>
            <person name="Lundeberg J."/>
            <person name="Nystedt B."/>
            <person name="Boekhout T."/>
            <person name="Dawson T.L. Jr."/>
            <person name="Heitman J."/>
            <person name="Scheynius A."/>
            <person name="Lehtioe J."/>
        </authorList>
    </citation>
    <scope>NUCLEOTIDE SEQUENCE [LARGE SCALE GENOMIC DNA]</scope>
    <source>
        <strain evidence="6">ATCC 42132</strain>
    </source>
</reference>
<dbReference type="InterPro" id="IPR017937">
    <property type="entry name" value="Thioredoxin_CS"/>
</dbReference>
<dbReference type="OrthoDB" id="2121326at2759"/>
<dbReference type="InterPro" id="IPR013766">
    <property type="entry name" value="Thioredoxin_domain"/>
</dbReference>
<dbReference type="NCBIfam" id="TIGR01068">
    <property type="entry name" value="thioredoxin"/>
    <property type="match status" value="1"/>
</dbReference>
<dbReference type="PRINTS" id="PR00421">
    <property type="entry name" value="THIOREDOXIN"/>
</dbReference>
<evidence type="ECO:0000256" key="2">
    <source>
        <dbReference type="ARBA" id="ARBA00022982"/>
    </source>
</evidence>
<evidence type="ECO:0000313" key="6">
    <source>
        <dbReference type="Proteomes" id="UP000186303"/>
    </source>
</evidence>
<evidence type="ECO:0000256" key="1">
    <source>
        <dbReference type="ARBA" id="ARBA00022448"/>
    </source>
</evidence>
<dbReference type="VEuPathDB" id="FungiDB:MSYG_2247"/>
<keyword evidence="6" id="KW-1185">Reference proteome</keyword>
<dbReference type="Pfam" id="PF00085">
    <property type="entry name" value="Thioredoxin"/>
    <property type="match status" value="1"/>
</dbReference>
<dbReference type="KEGG" id="msym:MSY001_0443"/>
<dbReference type="GO" id="GO:0005737">
    <property type="term" value="C:cytoplasm"/>
    <property type="evidence" value="ECO:0007669"/>
    <property type="project" value="TreeGrafter"/>
</dbReference>
<accession>M5E5P0</accession>
<evidence type="ECO:0000256" key="4">
    <source>
        <dbReference type="ARBA" id="ARBA00023284"/>
    </source>
</evidence>
<dbReference type="OMA" id="VLVIMQN"/>
<dbReference type="PROSITE" id="PS00194">
    <property type="entry name" value="THIOREDOXIN_1"/>
    <property type="match status" value="1"/>
</dbReference>
<keyword evidence="4" id="KW-0676">Redox-active center</keyword>
<dbReference type="SUPFAM" id="SSF52833">
    <property type="entry name" value="Thioredoxin-like"/>
    <property type="match status" value="1"/>
</dbReference>
<dbReference type="EMBL" id="LT671823">
    <property type="protein sequence ID" value="SHO77905.1"/>
    <property type="molecule type" value="Genomic_DNA"/>
</dbReference>
<dbReference type="FunFam" id="3.40.30.10:FF:000001">
    <property type="entry name" value="Thioredoxin"/>
    <property type="match status" value="1"/>
</dbReference>
<dbReference type="PANTHER" id="PTHR45663">
    <property type="entry name" value="GEO12009P1"/>
    <property type="match status" value="1"/>
</dbReference>
<dbReference type="InterPro" id="IPR005746">
    <property type="entry name" value="Thioredoxin"/>
</dbReference>
<keyword evidence="2" id="KW-0249">Electron transport</keyword>
<dbReference type="CDD" id="cd02947">
    <property type="entry name" value="TRX_family"/>
    <property type="match status" value="1"/>
</dbReference>
<evidence type="ECO:0000313" key="5">
    <source>
        <dbReference type="EMBL" id="SHO77905.1"/>
    </source>
</evidence>
<proteinExistence type="predicted"/>
<dbReference type="AlphaFoldDB" id="M5E5P0"/>
<dbReference type="Proteomes" id="UP000186303">
    <property type="component" value="Chromosome 3"/>
</dbReference>
<dbReference type="HOGENOM" id="CLU_090389_11_0_1"/>
<organism evidence="5 6">
    <name type="scientific">Malassezia sympodialis (strain ATCC 42132)</name>
    <name type="common">Atopic eczema-associated yeast</name>
    <dbReference type="NCBI Taxonomy" id="1230383"/>
    <lineage>
        <taxon>Eukaryota</taxon>
        <taxon>Fungi</taxon>
        <taxon>Dikarya</taxon>
        <taxon>Basidiomycota</taxon>
        <taxon>Ustilaginomycotina</taxon>
        <taxon>Malasseziomycetes</taxon>
        <taxon>Malasseziales</taxon>
        <taxon>Malasseziaceae</taxon>
        <taxon>Malassezia</taxon>
    </lineage>
</organism>
<dbReference type="PROSITE" id="PS51352">
    <property type="entry name" value="THIOREDOXIN_2"/>
    <property type="match status" value="1"/>
</dbReference>
<protein>
    <submittedName>
        <fullName evidence="5">Similar to S.cerevisiae protein TRX1 (Cytoplasmic thioredoxin isoenzyme)</fullName>
    </submittedName>
</protein>
<dbReference type="InterPro" id="IPR036249">
    <property type="entry name" value="Thioredoxin-like_sf"/>
</dbReference>
<dbReference type="STRING" id="1230383.M5E5P0"/>
<name>M5E5P0_MALS4</name>